<dbReference type="PROSITE" id="PS51257">
    <property type="entry name" value="PROKAR_LIPOPROTEIN"/>
    <property type="match status" value="1"/>
</dbReference>
<gene>
    <name evidence="4" type="ORF">CQA53_03625</name>
</gene>
<keyword evidence="1" id="KW-0175">Coiled coil</keyword>
<dbReference type="OrthoDB" id="5372757at2"/>
<sequence length="310" mass="35608">MKQDIIIHNNNFSLHFLSACGAFIIYILLLLLLLGGFQFYKEHIRYGEMPDSEFIAEIADGIEIAEIIESTTPSEQIQEQIKTPLQQDLIIPQTQKQDSITPTQSQQKSENSSQDSTPKPAEVNLADMFANVSDETLQHKKVREEIQRQEEIKLRKKQLEDAQKERAEKLAQNVAAIGQSTKALQQATQNLQQNVKQAIATKVNLEKPKFMGNSKDKVKYDEWYAQIEKILMTEWRKSSKFYQATTSAKVRIRIDSHGKLNYVHMIRQSPYGEYNSSVFSFLKSMEQRIFPAPPGDTIEMSLELENTLKH</sequence>
<dbReference type="SUPFAM" id="SSF74653">
    <property type="entry name" value="TolA/TonB C-terminal domain"/>
    <property type="match status" value="1"/>
</dbReference>
<protein>
    <recommendedName>
        <fullName evidence="6">TonB C-terminal domain-containing protein</fullName>
    </recommendedName>
</protein>
<proteinExistence type="predicted"/>
<keyword evidence="3" id="KW-0812">Transmembrane</keyword>
<keyword evidence="5" id="KW-1185">Reference proteome</keyword>
<evidence type="ECO:0000313" key="5">
    <source>
        <dbReference type="Proteomes" id="UP000256379"/>
    </source>
</evidence>
<feature type="transmembrane region" description="Helical" evidence="3">
    <location>
        <begin position="12"/>
        <end position="40"/>
    </location>
</feature>
<feature type="region of interest" description="Disordered" evidence="2">
    <location>
        <begin position="95"/>
        <end position="120"/>
    </location>
</feature>
<dbReference type="AlphaFoldDB" id="A0A3D8IMQ4"/>
<organism evidence="4 5">
    <name type="scientific">Helicobacter didelphidarum</name>
    <dbReference type="NCBI Taxonomy" id="2040648"/>
    <lineage>
        <taxon>Bacteria</taxon>
        <taxon>Pseudomonadati</taxon>
        <taxon>Campylobacterota</taxon>
        <taxon>Epsilonproteobacteria</taxon>
        <taxon>Campylobacterales</taxon>
        <taxon>Helicobacteraceae</taxon>
        <taxon>Helicobacter</taxon>
    </lineage>
</organism>
<keyword evidence="3" id="KW-0472">Membrane</keyword>
<dbReference type="EMBL" id="NXLQ01000004">
    <property type="protein sequence ID" value="RDU66538.1"/>
    <property type="molecule type" value="Genomic_DNA"/>
</dbReference>
<dbReference type="Proteomes" id="UP000256379">
    <property type="component" value="Unassembled WGS sequence"/>
</dbReference>
<feature type="compositionally biased region" description="Polar residues" evidence="2">
    <location>
        <begin position="95"/>
        <end position="117"/>
    </location>
</feature>
<dbReference type="RefSeq" id="WP_115542660.1">
    <property type="nucleotide sequence ID" value="NZ_NXLQ01000004.1"/>
</dbReference>
<reference evidence="4 5" key="1">
    <citation type="submission" date="2018-04" db="EMBL/GenBank/DDBJ databases">
        <title>Novel Campyloabacter and Helicobacter Species and Strains.</title>
        <authorList>
            <person name="Mannion A.J."/>
            <person name="Shen Z."/>
            <person name="Fox J.G."/>
        </authorList>
    </citation>
    <scope>NUCLEOTIDE SEQUENCE [LARGE SCALE GENOMIC DNA]</scope>
    <source>
        <strain evidence="4 5">MIT 17-337</strain>
    </source>
</reference>
<evidence type="ECO:0000256" key="1">
    <source>
        <dbReference type="SAM" id="Coils"/>
    </source>
</evidence>
<accession>A0A3D8IMQ4</accession>
<comment type="caution">
    <text evidence="4">The sequence shown here is derived from an EMBL/GenBank/DDBJ whole genome shotgun (WGS) entry which is preliminary data.</text>
</comment>
<evidence type="ECO:0000256" key="3">
    <source>
        <dbReference type="SAM" id="Phobius"/>
    </source>
</evidence>
<feature type="coiled-coil region" evidence="1">
    <location>
        <begin position="142"/>
        <end position="201"/>
    </location>
</feature>
<name>A0A3D8IMQ4_9HELI</name>
<dbReference type="Pfam" id="PF13103">
    <property type="entry name" value="TonB_2"/>
    <property type="match status" value="1"/>
</dbReference>
<evidence type="ECO:0000313" key="4">
    <source>
        <dbReference type="EMBL" id="RDU66538.1"/>
    </source>
</evidence>
<keyword evidence="3" id="KW-1133">Transmembrane helix</keyword>
<evidence type="ECO:0000256" key="2">
    <source>
        <dbReference type="SAM" id="MobiDB-lite"/>
    </source>
</evidence>
<evidence type="ECO:0008006" key="6">
    <source>
        <dbReference type="Google" id="ProtNLM"/>
    </source>
</evidence>